<reference evidence="4" key="1">
    <citation type="journal article" date="2014" name="Int. J. Syst. Evol. Microbiol.">
        <title>Complete genome sequence of Corynebacterium casei LMG S-19264T (=DSM 44701T), isolated from a smear-ripened cheese.</title>
        <authorList>
            <consortium name="US DOE Joint Genome Institute (JGI-PGF)"/>
            <person name="Walter F."/>
            <person name="Albersmeier A."/>
            <person name="Kalinowski J."/>
            <person name="Ruckert C."/>
        </authorList>
    </citation>
    <scope>NUCLEOTIDE SEQUENCE</scope>
    <source>
        <strain evidence="4">CGMCC 1.16067</strain>
    </source>
</reference>
<feature type="domain" description="AMP-dependent synthetase/ligase" evidence="2">
    <location>
        <begin position="24"/>
        <end position="391"/>
    </location>
</feature>
<dbReference type="Pfam" id="PF13193">
    <property type="entry name" value="AMP-binding_C"/>
    <property type="match status" value="1"/>
</dbReference>
<dbReference type="GO" id="GO:0016878">
    <property type="term" value="F:acid-thiol ligase activity"/>
    <property type="evidence" value="ECO:0007669"/>
    <property type="project" value="TreeGrafter"/>
</dbReference>
<proteinExistence type="predicted"/>
<dbReference type="InterPro" id="IPR025110">
    <property type="entry name" value="AMP-bd_C"/>
</dbReference>
<dbReference type="GO" id="GO:0005524">
    <property type="term" value="F:ATP binding"/>
    <property type="evidence" value="ECO:0007669"/>
    <property type="project" value="InterPro"/>
</dbReference>
<name>A0A917F8Y3_9ACTN</name>
<reference evidence="4" key="2">
    <citation type="submission" date="2020-09" db="EMBL/GenBank/DDBJ databases">
        <authorList>
            <person name="Sun Q."/>
            <person name="Zhou Y."/>
        </authorList>
    </citation>
    <scope>NUCLEOTIDE SEQUENCE</scope>
    <source>
        <strain evidence="4">CGMCC 1.16067</strain>
    </source>
</reference>
<evidence type="ECO:0000259" key="2">
    <source>
        <dbReference type="Pfam" id="PF00501"/>
    </source>
</evidence>
<dbReference type="PANTHER" id="PTHR43352">
    <property type="entry name" value="ACETYL-COA SYNTHETASE"/>
    <property type="match status" value="1"/>
</dbReference>
<dbReference type="NCBIfam" id="TIGR02262">
    <property type="entry name" value="benz_CoA_lig"/>
    <property type="match status" value="1"/>
</dbReference>
<dbReference type="GO" id="GO:0016405">
    <property type="term" value="F:CoA-ligase activity"/>
    <property type="evidence" value="ECO:0007669"/>
    <property type="project" value="InterPro"/>
</dbReference>
<dbReference type="Proteomes" id="UP000649179">
    <property type="component" value="Unassembled WGS sequence"/>
</dbReference>
<dbReference type="Gene3D" id="3.40.50.980">
    <property type="match status" value="1"/>
</dbReference>
<evidence type="ECO:0000256" key="1">
    <source>
        <dbReference type="ARBA" id="ARBA00022598"/>
    </source>
</evidence>
<dbReference type="InterPro" id="IPR011957">
    <property type="entry name" value="Benz_CoA_lig"/>
</dbReference>
<dbReference type="RefSeq" id="WP_229661012.1">
    <property type="nucleotide sequence ID" value="NZ_BMKQ01000002.1"/>
</dbReference>
<dbReference type="Gene3D" id="2.30.38.10">
    <property type="entry name" value="Luciferase, Domain 3"/>
    <property type="match status" value="1"/>
</dbReference>
<feature type="domain" description="AMP-binding enzyme C-terminal" evidence="3">
    <location>
        <begin position="441"/>
        <end position="513"/>
    </location>
</feature>
<dbReference type="AlphaFoldDB" id="A0A917F8Y3"/>
<gene>
    <name evidence="4" type="primary">badA</name>
    <name evidence="4" type="ORF">GCM10011519_33990</name>
</gene>
<sequence length="545" mass="57665">MSTAMAEPEFNAAQYLLHSRLDEGRGEHVAVRTAAGETTYAELSALVLRVAAAYRALGLRRDDRVLLVASDEVPMLASILAAFHAGLVAVPVSTMFTGPELGSLMSDSGARVVVCTEEFADVVAVALQAAPEVEHVVAVGDAGPLATTGGRELHTWSDLLALGGNALADDPGTAGLAPTGTDSWALWLYTSGTTGSPKAAMHRHASIRTVCETYAHQVLGITPEDTTYSVAKLFFAYGIGNSLFFPLSVGATTVLEPRRPTPAVVHERLAEQRPTLFFGVPTFYAALVASDIPADAFASVRLCASAGEPLPAPLQRRFTERFGVEILDGIGSTEALHIFLSNAPDDIRPGTTGRAVPGYDLEVRRADGTVADVDEPGALFVRGDSNALGYWRRADASRQVFQGAWLSTGDTYVRDAEGYHRCLGRNSDMLKAGGIWVSPAEVESRLLEHAGVREAAVVGVADDDGLDKPVAVVVAEGVTAAELVAWCRQGLAHFKAPRQVVFVEELPKTATGKLQRFKVRALLVEGRVPEDEASVPAADVAGATT</sequence>
<dbReference type="Pfam" id="PF00501">
    <property type="entry name" value="AMP-binding"/>
    <property type="match status" value="1"/>
</dbReference>
<dbReference type="EMBL" id="BMKQ01000002">
    <property type="protein sequence ID" value="GGF57252.1"/>
    <property type="molecule type" value="Genomic_DNA"/>
</dbReference>
<evidence type="ECO:0000259" key="3">
    <source>
        <dbReference type="Pfam" id="PF13193"/>
    </source>
</evidence>
<dbReference type="PANTHER" id="PTHR43352:SF1">
    <property type="entry name" value="ANTHRANILATE--COA LIGASE"/>
    <property type="match status" value="1"/>
</dbReference>
<dbReference type="InterPro" id="IPR045851">
    <property type="entry name" value="AMP-bd_C_sf"/>
</dbReference>
<dbReference type="InterPro" id="IPR000873">
    <property type="entry name" value="AMP-dep_synth/lig_dom"/>
</dbReference>
<dbReference type="SUPFAM" id="SSF56801">
    <property type="entry name" value="Acetyl-CoA synthetase-like"/>
    <property type="match status" value="1"/>
</dbReference>
<dbReference type="GO" id="GO:0044550">
    <property type="term" value="P:secondary metabolite biosynthetic process"/>
    <property type="evidence" value="ECO:0007669"/>
    <property type="project" value="TreeGrafter"/>
</dbReference>
<accession>A0A917F8Y3</accession>
<evidence type="ECO:0000313" key="4">
    <source>
        <dbReference type="EMBL" id="GGF57252.1"/>
    </source>
</evidence>
<keyword evidence="5" id="KW-1185">Reference proteome</keyword>
<dbReference type="Gene3D" id="3.40.50.12820">
    <property type="match status" value="1"/>
</dbReference>
<dbReference type="Gene3D" id="3.30.300.30">
    <property type="match status" value="1"/>
</dbReference>
<protein>
    <submittedName>
        <fullName evidence="4">Benzoate--CoA ligase</fullName>
    </submittedName>
</protein>
<organism evidence="4 5">
    <name type="scientific">Marmoricola endophyticus</name>
    <dbReference type="NCBI Taxonomy" id="2040280"/>
    <lineage>
        <taxon>Bacteria</taxon>
        <taxon>Bacillati</taxon>
        <taxon>Actinomycetota</taxon>
        <taxon>Actinomycetes</taxon>
        <taxon>Propionibacteriales</taxon>
        <taxon>Nocardioidaceae</taxon>
        <taxon>Marmoricola</taxon>
    </lineage>
</organism>
<comment type="caution">
    <text evidence="4">The sequence shown here is derived from an EMBL/GenBank/DDBJ whole genome shotgun (WGS) entry which is preliminary data.</text>
</comment>
<keyword evidence="1 4" id="KW-0436">Ligase</keyword>
<evidence type="ECO:0000313" key="5">
    <source>
        <dbReference type="Proteomes" id="UP000649179"/>
    </source>
</evidence>